<evidence type="ECO:0000313" key="2">
    <source>
        <dbReference type="EMBL" id="KAJ4444362.1"/>
    </source>
</evidence>
<feature type="region of interest" description="Disordered" evidence="1">
    <location>
        <begin position="17"/>
        <end position="54"/>
    </location>
</feature>
<reference evidence="2 3" key="1">
    <citation type="journal article" date="2022" name="Allergy">
        <title>Genome assembly and annotation of Periplaneta americana reveal a comprehensive cockroach allergen profile.</title>
        <authorList>
            <person name="Wang L."/>
            <person name="Xiong Q."/>
            <person name="Saelim N."/>
            <person name="Wang L."/>
            <person name="Nong W."/>
            <person name="Wan A.T."/>
            <person name="Shi M."/>
            <person name="Liu X."/>
            <person name="Cao Q."/>
            <person name="Hui J.H.L."/>
            <person name="Sookrung N."/>
            <person name="Leung T.F."/>
            <person name="Tungtrongchitr A."/>
            <person name="Tsui S.K.W."/>
        </authorList>
    </citation>
    <scope>NUCLEOTIDE SEQUENCE [LARGE SCALE GENOMIC DNA]</scope>
    <source>
        <strain evidence="2">PWHHKU_190912</strain>
    </source>
</reference>
<comment type="caution">
    <text evidence="2">The sequence shown here is derived from an EMBL/GenBank/DDBJ whole genome shotgun (WGS) entry which is preliminary data.</text>
</comment>
<keyword evidence="3" id="KW-1185">Reference proteome</keyword>
<protein>
    <submittedName>
        <fullName evidence="2">Uncharacterized protein</fullName>
    </submittedName>
</protein>
<sequence length="100" mass="10642">MPLAQALCRSSELLPVLSPAGRDGPQCSGSHGQGRTEEADREHEIPGNNGALAPVKEHSCLPVYRDSGVNKTLKSATRVGPVVFLPLLYICGTDMKALLF</sequence>
<evidence type="ECO:0000256" key="1">
    <source>
        <dbReference type="SAM" id="MobiDB-lite"/>
    </source>
</evidence>
<accession>A0ABQ8TEX7</accession>
<organism evidence="2 3">
    <name type="scientific">Periplaneta americana</name>
    <name type="common">American cockroach</name>
    <name type="synonym">Blatta americana</name>
    <dbReference type="NCBI Taxonomy" id="6978"/>
    <lineage>
        <taxon>Eukaryota</taxon>
        <taxon>Metazoa</taxon>
        <taxon>Ecdysozoa</taxon>
        <taxon>Arthropoda</taxon>
        <taxon>Hexapoda</taxon>
        <taxon>Insecta</taxon>
        <taxon>Pterygota</taxon>
        <taxon>Neoptera</taxon>
        <taxon>Polyneoptera</taxon>
        <taxon>Dictyoptera</taxon>
        <taxon>Blattodea</taxon>
        <taxon>Blattoidea</taxon>
        <taxon>Blattidae</taxon>
        <taxon>Blattinae</taxon>
        <taxon>Periplaneta</taxon>
    </lineage>
</organism>
<proteinExistence type="predicted"/>
<dbReference type="EMBL" id="JAJSOF020000011">
    <property type="protein sequence ID" value="KAJ4444362.1"/>
    <property type="molecule type" value="Genomic_DNA"/>
</dbReference>
<feature type="compositionally biased region" description="Basic and acidic residues" evidence="1">
    <location>
        <begin position="34"/>
        <end position="45"/>
    </location>
</feature>
<name>A0ABQ8TEX7_PERAM</name>
<dbReference type="Proteomes" id="UP001148838">
    <property type="component" value="Unassembled WGS sequence"/>
</dbReference>
<gene>
    <name evidence="2" type="ORF">ANN_06154</name>
</gene>
<evidence type="ECO:0000313" key="3">
    <source>
        <dbReference type="Proteomes" id="UP001148838"/>
    </source>
</evidence>